<gene>
    <name evidence="8" type="ORF">Csa_3G135700</name>
</gene>
<reference evidence="8 9" key="4">
    <citation type="journal article" date="2011" name="BMC Genomics">
        <title>RNA-Seq improves annotation of protein-coding genes in the cucumber genome.</title>
        <authorList>
            <person name="Li Z."/>
            <person name="Zhang Z."/>
            <person name="Yan P."/>
            <person name="Huang S."/>
            <person name="Fei Z."/>
            <person name="Lin K."/>
        </authorList>
    </citation>
    <scope>NUCLEOTIDE SEQUENCE [LARGE SCALE GENOMIC DNA]</scope>
    <source>
        <strain evidence="9">cv. 9930</strain>
    </source>
</reference>
<organism evidence="8 9">
    <name type="scientific">Cucumis sativus</name>
    <name type="common">Cucumber</name>
    <dbReference type="NCBI Taxonomy" id="3659"/>
    <lineage>
        <taxon>Eukaryota</taxon>
        <taxon>Viridiplantae</taxon>
        <taxon>Streptophyta</taxon>
        <taxon>Embryophyta</taxon>
        <taxon>Tracheophyta</taxon>
        <taxon>Spermatophyta</taxon>
        <taxon>Magnoliopsida</taxon>
        <taxon>eudicotyledons</taxon>
        <taxon>Gunneridae</taxon>
        <taxon>Pentapetalae</taxon>
        <taxon>rosids</taxon>
        <taxon>fabids</taxon>
        <taxon>Cucurbitales</taxon>
        <taxon>Cucurbitaceae</taxon>
        <taxon>Benincaseae</taxon>
        <taxon>Cucumis</taxon>
    </lineage>
</organism>
<dbReference type="PANTHER" id="PTHR10209">
    <property type="entry name" value="OXIDOREDUCTASE, 2OG-FE II OXYGENASE FAMILY PROTEIN"/>
    <property type="match status" value="1"/>
</dbReference>
<dbReference type="STRING" id="3659.A0A0A0L554"/>
<dbReference type="AlphaFoldDB" id="A0A0A0L554"/>
<evidence type="ECO:0000259" key="7">
    <source>
        <dbReference type="PROSITE" id="PS51471"/>
    </source>
</evidence>
<dbReference type="GO" id="GO:0051213">
    <property type="term" value="F:dioxygenase activity"/>
    <property type="evidence" value="ECO:0007669"/>
    <property type="project" value="UniProtKB-ARBA"/>
</dbReference>
<dbReference type="Gene3D" id="2.60.120.330">
    <property type="entry name" value="B-lactam Antibiotic, Isopenicillin N Synthase, Chain"/>
    <property type="match status" value="1"/>
</dbReference>
<feature type="domain" description="Fe2OG dioxygenase" evidence="7">
    <location>
        <begin position="215"/>
        <end position="317"/>
    </location>
</feature>
<reference evidence="8 9" key="3">
    <citation type="journal article" date="2010" name="BMC Genomics">
        <title>Transcriptome sequencing and comparative analysis of cucumber flowers with different sex types.</title>
        <authorList>
            <person name="Guo S."/>
            <person name="Zheng Y."/>
            <person name="Joung J.G."/>
            <person name="Liu S."/>
            <person name="Zhang Z."/>
            <person name="Crasta O.R."/>
            <person name="Sobral B.W."/>
            <person name="Xu Y."/>
            <person name="Huang S."/>
            <person name="Fei Z."/>
        </authorList>
    </citation>
    <scope>NUCLEOTIDE SEQUENCE [LARGE SCALE GENOMIC DNA]</scope>
    <source>
        <strain evidence="9">cv. 9930</strain>
    </source>
</reference>
<keyword evidence="9" id="KW-1185">Reference proteome</keyword>
<comment type="similarity">
    <text evidence="2 6">Belongs to the iron/ascorbate-dependent oxidoreductase family.</text>
</comment>
<dbReference type="eggNOG" id="KOG0143">
    <property type="taxonomic scope" value="Eukaryota"/>
</dbReference>
<evidence type="ECO:0000256" key="4">
    <source>
        <dbReference type="ARBA" id="ARBA00023002"/>
    </source>
</evidence>
<reference evidence="8 9" key="2">
    <citation type="journal article" date="2009" name="PLoS ONE">
        <title>An integrated genetic and cytogenetic map of the cucumber genome.</title>
        <authorList>
            <person name="Ren Y."/>
            <person name="Zhang Z."/>
            <person name="Liu J."/>
            <person name="Staub J.E."/>
            <person name="Han Y."/>
            <person name="Cheng Z."/>
            <person name="Li X."/>
            <person name="Lu J."/>
            <person name="Miao H."/>
            <person name="Kang H."/>
            <person name="Xie B."/>
            <person name="Gu X."/>
            <person name="Wang X."/>
            <person name="Du Y."/>
            <person name="Jin W."/>
            <person name="Huang S."/>
        </authorList>
    </citation>
    <scope>NUCLEOTIDE SEQUENCE [LARGE SCALE GENOMIC DNA]</scope>
    <source>
        <strain evidence="9">cv. 9930</strain>
    </source>
</reference>
<name>A0A0A0L554_CUCSA</name>
<keyword evidence="5 6" id="KW-0408">Iron</keyword>
<dbReference type="PANTHER" id="PTHR10209:SF791">
    <property type="entry name" value="1-AMINOCYCLOPROPANE-1-CARBOXYLATE OXIDASE HOMOLOG 1"/>
    <property type="match status" value="1"/>
</dbReference>
<evidence type="ECO:0000256" key="2">
    <source>
        <dbReference type="ARBA" id="ARBA00008056"/>
    </source>
</evidence>
<dbReference type="OMA" id="YWIDVPH"/>
<dbReference type="PROSITE" id="PS51471">
    <property type="entry name" value="FE2OG_OXY"/>
    <property type="match status" value="1"/>
</dbReference>
<dbReference type="EMBL" id="CM002924">
    <property type="protein sequence ID" value="KGN56873.1"/>
    <property type="molecule type" value="Genomic_DNA"/>
</dbReference>
<dbReference type="Pfam" id="PF03171">
    <property type="entry name" value="2OG-FeII_Oxy"/>
    <property type="match status" value="1"/>
</dbReference>
<dbReference type="SUPFAM" id="SSF51197">
    <property type="entry name" value="Clavaminate synthase-like"/>
    <property type="match status" value="1"/>
</dbReference>
<evidence type="ECO:0000256" key="1">
    <source>
        <dbReference type="ARBA" id="ARBA00001962"/>
    </source>
</evidence>
<evidence type="ECO:0000256" key="6">
    <source>
        <dbReference type="RuleBase" id="RU003682"/>
    </source>
</evidence>
<evidence type="ECO:0000256" key="5">
    <source>
        <dbReference type="ARBA" id="ARBA00023004"/>
    </source>
</evidence>
<proteinExistence type="inferred from homology"/>
<keyword evidence="4 6" id="KW-0560">Oxidoreductase</keyword>
<dbReference type="GO" id="GO:0046872">
    <property type="term" value="F:metal ion binding"/>
    <property type="evidence" value="ECO:0007669"/>
    <property type="project" value="UniProtKB-KW"/>
</dbReference>
<dbReference type="Proteomes" id="UP000029981">
    <property type="component" value="Chromosome 3"/>
</dbReference>
<dbReference type="InterPro" id="IPR026992">
    <property type="entry name" value="DIOX_N"/>
</dbReference>
<evidence type="ECO:0000256" key="3">
    <source>
        <dbReference type="ARBA" id="ARBA00022723"/>
    </source>
</evidence>
<dbReference type="Gramene" id="KGN56873">
    <property type="protein sequence ID" value="KGN56873"/>
    <property type="gene ID" value="Csa_3G135700"/>
</dbReference>
<protein>
    <recommendedName>
        <fullName evidence="7">Fe2OG dioxygenase domain-containing protein</fullName>
    </recommendedName>
</protein>
<evidence type="ECO:0000313" key="9">
    <source>
        <dbReference type="Proteomes" id="UP000029981"/>
    </source>
</evidence>
<dbReference type="OrthoDB" id="288590at2759"/>
<comment type="cofactor">
    <cofactor evidence="1">
        <name>Fe cation</name>
        <dbReference type="ChEBI" id="CHEBI:24875"/>
    </cofactor>
</comment>
<dbReference type="Pfam" id="PF14226">
    <property type="entry name" value="DIOX_N"/>
    <property type="match status" value="1"/>
</dbReference>
<keyword evidence="3 6" id="KW-0479">Metal-binding</keyword>
<dbReference type="FunFam" id="2.60.120.330:FF:000005">
    <property type="entry name" value="1-aminocyclopropane-1-carboxylate oxidase homolog 1"/>
    <property type="match status" value="1"/>
</dbReference>
<dbReference type="InterPro" id="IPR027443">
    <property type="entry name" value="IPNS-like_sf"/>
</dbReference>
<sequence>MANLTPFSKLDKTFDRASELKAFDQTKAGVKGLVDSGVAEIPGIFYCPPKECSSSIPEEETHLSVPVVDLEDIDKDPFKRRQVVDKIREASETGGFFQVINHGVPVSVQEAIIDGVRRFFEQDSEVKKQYYTRDYTKPFIYNCNFDLFTAPVANWRDTIVTFMAPNPPNPQDLPQVCRDILPEYSKQIMKLGELIFGLLSEGLGLKSTHLLDLDCNEGLRVICHYYPSSPQPELCIGTTEHSDDSFITVLLQDNMGGLQVRQQNKWVDVTPVPGAFVINVGNLLQLITNDRFVSSEHKVLANREGPRVSVASFFSTGRLPTSKLYGPIKELLSEQNPPKYKEITVREYNIYFNEKGLDGTPALPHFKI</sequence>
<reference evidence="8 9" key="1">
    <citation type="journal article" date="2009" name="Nat. Genet.">
        <title>The genome of the cucumber, Cucumis sativus L.</title>
        <authorList>
            <person name="Huang S."/>
            <person name="Li R."/>
            <person name="Zhang Z."/>
            <person name="Li L."/>
            <person name="Gu X."/>
            <person name="Fan W."/>
            <person name="Lucas W.J."/>
            <person name="Wang X."/>
            <person name="Xie B."/>
            <person name="Ni P."/>
            <person name="Ren Y."/>
            <person name="Zhu H."/>
            <person name="Li J."/>
            <person name="Lin K."/>
            <person name="Jin W."/>
            <person name="Fei Z."/>
            <person name="Li G."/>
            <person name="Staub J."/>
            <person name="Kilian A."/>
            <person name="van der Vossen E.A."/>
            <person name="Wu Y."/>
            <person name="Guo J."/>
            <person name="He J."/>
            <person name="Jia Z."/>
            <person name="Ren Y."/>
            <person name="Tian G."/>
            <person name="Lu Y."/>
            <person name="Ruan J."/>
            <person name="Qian W."/>
            <person name="Wang M."/>
            <person name="Huang Q."/>
            <person name="Li B."/>
            <person name="Xuan Z."/>
            <person name="Cao J."/>
            <person name="Asan"/>
            <person name="Wu Z."/>
            <person name="Zhang J."/>
            <person name="Cai Q."/>
            <person name="Bai Y."/>
            <person name="Zhao B."/>
            <person name="Han Y."/>
            <person name="Li Y."/>
            <person name="Li X."/>
            <person name="Wang S."/>
            <person name="Shi Q."/>
            <person name="Liu S."/>
            <person name="Cho W.K."/>
            <person name="Kim J.Y."/>
            <person name="Xu Y."/>
            <person name="Heller-Uszynska K."/>
            <person name="Miao H."/>
            <person name="Cheng Z."/>
            <person name="Zhang S."/>
            <person name="Wu J."/>
            <person name="Yang Y."/>
            <person name="Kang H."/>
            <person name="Li M."/>
            <person name="Liang H."/>
            <person name="Ren X."/>
            <person name="Shi Z."/>
            <person name="Wen M."/>
            <person name="Jian M."/>
            <person name="Yang H."/>
            <person name="Zhang G."/>
            <person name="Yang Z."/>
            <person name="Chen R."/>
            <person name="Liu S."/>
            <person name="Li J."/>
            <person name="Ma L."/>
            <person name="Liu H."/>
            <person name="Zhou Y."/>
            <person name="Zhao J."/>
            <person name="Fang X."/>
            <person name="Li G."/>
            <person name="Fang L."/>
            <person name="Li Y."/>
            <person name="Liu D."/>
            <person name="Zheng H."/>
            <person name="Zhang Y."/>
            <person name="Qin N."/>
            <person name="Li Z."/>
            <person name="Yang G."/>
            <person name="Yang S."/>
            <person name="Bolund L."/>
            <person name="Kristiansen K."/>
            <person name="Zheng H."/>
            <person name="Li S."/>
            <person name="Zhang X."/>
            <person name="Yang H."/>
            <person name="Wang J."/>
            <person name="Sun R."/>
            <person name="Zhang B."/>
            <person name="Jiang S."/>
            <person name="Wang J."/>
            <person name="Du Y."/>
            <person name="Li S."/>
        </authorList>
    </citation>
    <scope>NUCLEOTIDE SEQUENCE [LARGE SCALE GENOMIC DNA]</scope>
    <source>
        <strain evidence="9">cv. 9930</strain>
    </source>
</reference>
<evidence type="ECO:0000313" key="8">
    <source>
        <dbReference type="EMBL" id="KGN56873.1"/>
    </source>
</evidence>
<accession>A0A0A0L554</accession>
<dbReference type="InterPro" id="IPR005123">
    <property type="entry name" value="Oxoglu/Fe-dep_dioxygenase_dom"/>
</dbReference>
<dbReference type="InterPro" id="IPR044861">
    <property type="entry name" value="IPNS-like_FE2OG_OXY"/>
</dbReference>
<dbReference type="KEGG" id="csv:101211800"/>